<feature type="domain" description="ABC transmembrane type-1" evidence="8">
    <location>
        <begin position="71"/>
        <end position="262"/>
    </location>
</feature>
<dbReference type="SUPFAM" id="SSF161098">
    <property type="entry name" value="MetI-like"/>
    <property type="match status" value="1"/>
</dbReference>
<feature type="transmembrane region" description="Helical" evidence="7">
    <location>
        <begin position="71"/>
        <end position="94"/>
    </location>
</feature>
<comment type="caution">
    <text evidence="9">The sequence shown here is derived from an EMBL/GenBank/DDBJ whole genome shotgun (WGS) entry which is preliminary data.</text>
</comment>
<dbReference type="PROSITE" id="PS50928">
    <property type="entry name" value="ABC_TM1"/>
    <property type="match status" value="1"/>
</dbReference>
<organism evidence="9 10">
    <name type="scientific">Paenibacillus albiflavus</name>
    <dbReference type="NCBI Taxonomy" id="2545760"/>
    <lineage>
        <taxon>Bacteria</taxon>
        <taxon>Bacillati</taxon>
        <taxon>Bacillota</taxon>
        <taxon>Bacilli</taxon>
        <taxon>Bacillales</taxon>
        <taxon>Paenibacillaceae</taxon>
        <taxon>Paenibacillus</taxon>
    </lineage>
</organism>
<evidence type="ECO:0000259" key="8">
    <source>
        <dbReference type="PROSITE" id="PS50928"/>
    </source>
</evidence>
<keyword evidence="4 7" id="KW-0812">Transmembrane</keyword>
<feature type="transmembrane region" description="Helical" evidence="7">
    <location>
        <begin position="241"/>
        <end position="262"/>
    </location>
</feature>
<keyword evidence="6 7" id="KW-0472">Membrane</keyword>
<evidence type="ECO:0000256" key="1">
    <source>
        <dbReference type="ARBA" id="ARBA00004651"/>
    </source>
</evidence>
<evidence type="ECO:0000256" key="3">
    <source>
        <dbReference type="ARBA" id="ARBA00022475"/>
    </source>
</evidence>
<dbReference type="PANTHER" id="PTHR43744">
    <property type="entry name" value="ABC TRANSPORTER PERMEASE PROTEIN MG189-RELATED-RELATED"/>
    <property type="match status" value="1"/>
</dbReference>
<dbReference type="AlphaFoldDB" id="A0A4R4EJ65"/>
<dbReference type="OrthoDB" id="9771544at2"/>
<comment type="subcellular location">
    <subcellularLocation>
        <location evidence="1 7">Cell membrane</location>
        <topology evidence="1 7">Multi-pass membrane protein</topology>
    </subcellularLocation>
</comment>
<proteinExistence type="inferred from homology"/>
<dbReference type="InterPro" id="IPR035906">
    <property type="entry name" value="MetI-like_sf"/>
</dbReference>
<dbReference type="Proteomes" id="UP000295418">
    <property type="component" value="Unassembled WGS sequence"/>
</dbReference>
<evidence type="ECO:0000313" key="9">
    <source>
        <dbReference type="EMBL" id="TCZ80226.1"/>
    </source>
</evidence>
<gene>
    <name evidence="9" type="ORF">E0485_03460</name>
</gene>
<dbReference type="GO" id="GO:0055085">
    <property type="term" value="P:transmembrane transport"/>
    <property type="evidence" value="ECO:0007669"/>
    <property type="project" value="InterPro"/>
</dbReference>
<evidence type="ECO:0000256" key="7">
    <source>
        <dbReference type="RuleBase" id="RU363032"/>
    </source>
</evidence>
<evidence type="ECO:0000256" key="2">
    <source>
        <dbReference type="ARBA" id="ARBA00022448"/>
    </source>
</evidence>
<keyword evidence="2 7" id="KW-0813">Transport</keyword>
<evidence type="ECO:0000256" key="6">
    <source>
        <dbReference type="ARBA" id="ARBA00023136"/>
    </source>
</evidence>
<name>A0A4R4EJ65_9BACL</name>
<evidence type="ECO:0000256" key="4">
    <source>
        <dbReference type="ARBA" id="ARBA00022692"/>
    </source>
</evidence>
<dbReference type="InterPro" id="IPR000515">
    <property type="entry name" value="MetI-like"/>
</dbReference>
<dbReference type="EMBL" id="SKFG01000002">
    <property type="protein sequence ID" value="TCZ80226.1"/>
    <property type="molecule type" value="Genomic_DNA"/>
</dbReference>
<keyword evidence="5 7" id="KW-1133">Transmembrane helix</keyword>
<feature type="transmembrane region" description="Helical" evidence="7">
    <location>
        <begin position="12"/>
        <end position="31"/>
    </location>
</feature>
<comment type="similarity">
    <text evidence="7">Belongs to the binding-protein-dependent transport system permease family.</text>
</comment>
<sequence length="277" mass="31658">MDKSNVFVRMLTYMILVIGAFFSLFPFYWIFVIATRTRDAVYHIPPVVTLGGEFMNNFHHALEKITFFRSLWNSFVVSSLSTVSVIFLCAIAGFAFAKYEFRGKKWLFVLILGTLLVPTQLNILPNYVLMSKLSWIDSYKAVIVPGMVTAFGIFWMRQYIEAAVHNELLDAGRIDGCSHFRIFWNIVIPIIPPAMATLGIFNFLNIWNDFFWPLVVLKNSEHFTIQIALRQLFTINDGIDYGTIMSAIFVATLPLILIFILFSKWFISGLTSGAVKS</sequence>
<reference evidence="9 10" key="1">
    <citation type="submission" date="2019-03" db="EMBL/GenBank/DDBJ databases">
        <authorList>
            <person name="Kim M.K.M."/>
        </authorList>
    </citation>
    <scope>NUCLEOTIDE SEQUENCE [LARGE SCALE GENOMIC DNA]</scope>
    <source>
        <strain evidence="9 10">18JY21-1</strain>
    </source>
</reference>
<evidence type="ECO:0000256" key="5">
    <source>
        <dbReference type="ARBA" id="ARBA00022989"/>
    </source>
</evidence>
<protein>
    <submittedName>
        <fullName evidence="9">Carbohydrate ABC transporter permease</fullName>
    </submittedName>
</protein>
<evidence type="ECO:0000313" key="10">
    <source>
        <dbReference type="Proteomes" id="UP000295418"/>
    </source>
</evidence>
<dbReference type="GO" id="GO:0005886">
    <property type="term" value="C:plasma membrane"/>
    <property type="evidence" value="ECO:0007669"/>
    <property type="project" value="UniProtKB-SubCell"/>
</dbReference>
<feature type="transmembrane region" description="Helical" evidence="7">
    <location>
        <begin position="106"/>
        <end position="127"/>
    </location>
</feature>
<dbReference type="PANTHER" id="PTHR43744:SF8">
    <property type="entry name" value="SN-GLYCEROL-3-PHOSPHATE TRANSPORT SYSTEM PERMEASE PROTEIN UGPE"/>
    <property type="match status" value="1"/>
</dbReference>
<keyword evidence="3" id="KW-1003">Cell membrane</keyword>
<dbReference type="Pfam" id="PF00528">
    <property type="entry name" value="BPD_transp_1"/>
    <property type="match status" value="1"/>
</dbReference>
<dbReference type="CDD" id="cd06261">
    <property type="entry name" value="TM_PBP2"/>
    <property type="match status" value="1"/>
</dbReference>
<keyword evidence="10" id="KW-1185">Reference proteome</keyword>
<feature type="transmembrane region" description="Helical" evidence="7">
    <location>
        <begin position="139"/>
        <end position="156"/>
    </location>
</feature>
<feature type="transmembrane region" description="Helical" evidence="7">
    <location>
        <begin position="182"/>
        <end position="204"/>
    </location>
</feature>
<accession>A0A4R4EJ65</accession>
<dbReference type="Gene3D" id="1.10.3720.10">
    <property type="entry name" value="MetI-like"/>
    <property type="match status" value="1"/>
</dbReference>